<comment type="caution">
    <text evidence="1">The sequence shown here is derived from an EMBL/GenBank/DDBJ whole genome shotgun (WGS) entry which is preliminary data.</text>
</comment>
<dbReference type="InterPro" id="IPR014942">
    <property type="entry name" value="AbiEii"/>
</dbReference>
<feature type="non-terminal residue" evidence="1">
    <location>
        <position position="1"/>
    </location>
</feature>
<evidence type="ECO:0008006" key="2">
    <source>
        <dbReference type="Google" id="ProtNLM"/>
    </source>
</evidence>
<dbReference type="AlphaFoldDB" id="X0VG94"/>
<name>X0VG94_9ZZZZ</name>
<organism evidence="1">
    <name type="scientific">marine sediment metagenome</name>
    <dbReference type="NCBI Taxonomy" id="412755"/>
    <lineage>
        <taxon>unclassified sequences</taxon>
        <taxon>metagenomes</taxon>
        <taxon>ecological metagenomes</taxon>
    </lineage>
</organism>
<dbReference type="EMBL" id="BARS01028783">
    <property type="protein sequence ID" value="GAF99555.1"/>
    <property type="molecule type" value="Genomic_DNA"/>
</dbReference>
<evidence type="ECO:0000313" key="1">
    <source>
        <dbReference type="EMBL" id="GAF99555.1"/>
    </source>
</evidence>
<reference evidence="1" key="1">
    <citation type="journal article" date="2014" name="Front. Microbiol.">
        <title>High frequency of phylogenetically diverse reductive dehalogenase-homologous genes in deep subseafloor sedimentary metagenomes.</title>
        <authorList>
            <person name="Kawai M."/>
            <person name="Futagami T."/>
            <person name="Toyoda A."/>
            <person name="Takaki Y."/>
            <person name="Nishi S."/>
            <person name="Hori S."/>
            <person name="Arai W."/>
            <person name="Tsubouchi T."/>
            <person name="Morono Y."/>
            <person name="Uchiyama I."/>
            <person name="Ito T."/>
            <person name="Fujiyama A."/>
            <person name="Inagaki F."/>
            <person name="Takami H."/>
        </authorList>
    </citation>
    <scope>NUCLEOTIDE SEQUENCE</scope>
    <source>
        <strain evidence="1">Expedition CK06-06</strain>
    </source>
</reference>
<proteinExistence type="predicted"/>
<accession>X0VG94</accession>
<dbReference type="Pfam" id="PF08843">
    <property type="entry name" value="AbiEii"/>
    <property type="match status" value="1"/>
</dbReference>
<protein>
    <recommendedName>
        <fullName evidence="2">Nucleotidyl transferase AbiEii/AbiGii toxin family protein</fullName>
    </recommendedName>
</protein>
<sequence length="90" mass="10908">RARDYYDLWRILNHYSERLRLEILPSLFLKKCMVRRVKFSGPKEFFNEALLDYTAKTWEQWLGPLVPELPPFETVINSLEQKLFDLFKQA</sequence>
<gene>
    <name evidence="1" type="ORF">S01H1_45080</name>
</gene>